<dbReference type="Gene3D" id="3.40.190.10">
    <property type="entry name" value="Periplasmic binding protein-like II"/>
    <property type="match status" value="2"/>
</dbReference>
<protein>
    <submittedName>
        <fullName evidence="7">NrtA/SsuA/CpmA family ABC transporter substrate-binding protein</fullName>
    </submittedName>
</protein>
<evidence type="ECO:0000313" key="7">
    <source>
        <dbReference type="EMBL" id="MBC3537617.1"/>
    </source>
</evidence>
<dbReference type="InterPro" id="IPR010067">
    <property type="entry name" value="ABC_SsuA_sub-bd"/>
</dbReference>
<sequence length="326" mass="34586">MKRSTKAIFVGLASLIMAVALAGCGSSQPAQDTAKKPEAIHMTYVKSPLNIPSIVEKKDHVFEDAFKPEGIAIDYSDLDAGPKQTEAMAAGKIDICHALGGTSAILAKANGVDLTIVGIYSRAPQAFMIMTKDPSIQSVKDLKGKKVAGPKGTILHQLLLAALAREGMSPDDVDFVSMGIPQASAALSGGSVDAALLAGPATLKMKADGGRVLTTGEGLLDATIVIAMRTDFINQYPDVAKKFMATHARVVKDYAENPQQDYAAAAEATGLTIDQVEAMAGWYDFDPAIREEDIADLEQTQDFLIQTGMLEKDKKIDISSMCKPLI</sequence>
<feature type="chain" id="PRO_5046186323" evidence="5">
    <location>
        <begin position="23"/>
        <end position="326"/>
    </location>
</feature>
<keyword evidence="8" id="KW-1185">Reference proteome</keyword>
<proteinExistence type="inferred from homology"/>
<comment type="similarity">
    <text evidence="2">Belongs to the bacterial solute-binding protein SsuA/TauA family.</text>
</comment>
<dbReference type="CDD" id="cd01008">
    <property type="entry name" value="PBP2_NrtA_SsuA_CpmA_like"/>
    <property type="match status" value="1"/>
</dbReference>
<keyword evidence="3" id="KW-0813">Transport</keyword>
<reference evidence="7 8" key="1">
    <citation type="submission" date="2020-08" db="EMBL/GenBank/DDBJ databases">
        <authorList>
            <person name="Liu C."/>
            <person name="Sun Q."/>
        </authorList>
    </citation>
    <scope>NUCLEOTIDE SEQUENCE [LARGE SCALE GENOMIC DNA]</scope>
    <source>
        <strain evidence="7 8">NSJ-59</strain>
    </source>
</reference>
<evidence type="ECO:0000256" key="3">
    <source>
        <dbReference type="ARBA" id="ARBA00022448"/>
    </source>
</evidence>
<name>A0ABR6VK05_9FIRM</name>
<dbReference type="SMART" id="SM00062">
    <property type="entry name" value="PBPb"/>
    <property type="match status" value="1"/>
</dbReference>
<gene>
    <name evidence="7" type="ORF">H8J70_10165</name>
</gene>
<evidence type="ECO:0000256" key="1">
    <source>
        <dbReference type="ARBA" id="ARBA00004418"/>
    </source>
</evidence>
<dbReference type="PANTHER" id="PTHR30024">
    <property type="entry name" value="ALIPHATIC SULFONATES-BINDING PROTEIN-RELATED"/>
    <property type="match status" value="1"/>
</dbReference>
<evidence type="ECO:0000259" key="6">
    <source>
        <dbReference type="SMART" id="SM00062"/>
    </source>
</evidence>
<feature type="signal peptide" evidence="5">
    <location>
        <begin position="1"/>
        <end position="22"/>
    </location>
</feature>
<dbReference type="SUPFAM" id="SSF53850">
    <property type="entry name" value="Periplasmic binding protein-like II"/>
    <property type="match status" value="1"/>
</dbReference>
<organism evidence="7 8">
    <name type="scientific">Megasphaera hominis</name>
    <dbReference type="NCBI Taxonomy" id="159836"/>
    <lineage>
        <taxon>Bacteria</taxon>
        <taxon>Bacillati</taxon>
        <taxon>Bacillota</taxon>
        <taxon>Negativicutes</taxon>
        <taxon>Veillonellales</taxon>
        <taxon>Veillonellaceae</taxon>
        <taxon>Megasphaera</taxon>
    </lineage>
</organism>
<dbReference type="RefSeq" id="WP_186504141.1">
    <property type="nucleotide sequence ID" value="NZ_JACOGK010000033.1"/>
</dbReference>
<comment type="caution">
    <text evidence="7">The sequence shown here is derived from an EMBL/GenBank/DDBJ whole genome shotgun (WGS) entry which is preliminary data.</text>
</comment>
<evidence type="ECO:0000256" key="5">
    <source>
        <dbReference type="SAM" id="SignalP"/>
    </source>
</evidence>
<keyword evidence="4 5" id="KW-0732">Signal</keyword>
<dbReference type="EMBL" id="JACOGK010000033">
    <property type="protein sequence ID" value="MBC3537617.1"/>
    <property type="molecule type" value="Genomic_DNA"/>
</dbReference>
<dbReference type="NCBIfam" id="TIGR01728">
    <property type="entry name" value="SsuA_fam"/>
    <property type="match status" value="1"/>
</dbReference>
<dbReference type="InterPro" id="IPR001638">
    <property type="entry name" value="Solute-binding_3/MltF_N"/>
</dbReference>
<dbReference type="Pfam" id="PF09084">
    <property type="entry name" value="NMT1"/>
    <property type="match status" value="1"/>
</dbReference>
<dbReference type="PROSITE" id="PS51257">
    <property type="entry name" value="PROKAR_LIPOPROTEIN"/>
    <property type="match status" value="1"/>
</dbReference>
<dbReference type="InterPro" id="IPR015168">
    <property type="entry name" value="SsuA/THI5"/>
</dbReference>
<comment type="subcellular location">
    <subcellularLocation>
        <location evidence="1">Periplasm</location>
    </subcellularLocation>
</comment>
<feature type="domain" description="Solute-binding protein family 3/N-terminal" evidence="6">
    <location>
        <begin position="50"/>
        <end position="258"/>
    </location>
</feature>
<evidence type="ECO:0000313" key="8">
    <source>
        <dbReference type="Proteomes" id="UP000606870"/>
    </source>
</evidence>
<accession>A0ABR6VK05</accession>
<evidence type="ECO:0000256" key="4">
    <source>
        <dbReference type="ARBA" id="ARBA00022729"/>
    </source>
</evidence>
<evidence type="ECO:0000256" key="2">
    <source>
        <dbReference type="ARBA" id="ARBA00010742"/>
    </source>
</evidence>
<dbReference type="Proteomes" id="UP000606870">
    <property type="component" value="Unassembled WGS sequence"/>
</dbReference>